<name>A0A975FQE3_9MICO</name>
<dbReference type="EMBL" id="CP071696">
    <property type="protein sequence ID" value="QTX05912.1"/>
    <property type="molecule type" value="Genomic_DNA"/>
</dbReference>
<dbReference type="InterPro" id="IPR047640">
    <property type="entry name" value="RpiR-like"/>
</dbReference>
<feature type="compositionally biased region" description="Basic and acidic residues" evidence="1">
    <location>
        <begin position="32"/>
        <end position="41"/>
    </location>
</feature>
<gene>
    <name evidence="3" type="ORF">G127AT_06900</name>
</gene>
<dbReference type="SUPFAM" id="SSF53697">
    <property type="entry name" value="SIS domain"/>
    <property type="match status" value="1"/>
</dbReference>
<dbReference type="GO" id="GO:0097367">
    <property type="term" value="F:carbohydrate derivative binding"/>
    <property type="evidence" value="ECO:0007669"/>
    <property type="project" value="InterPro"/>
</dbReference>
<feature type="region of interest" description="Disordered" evidence="1">
    <location>
        <begin position="1"/>
        <end position="75"/>
    </location>
</feature>
<reference evidence="3" key="1">
    <citation type="submission" date="2021-03" db="EMBL/GenBank/DDBJ databases">
        <title>Agromyces archimandritus sp. nov., isolated from the cockroach Archimandrita tessellata.</title>
        <authorList>
            <person name="Guzman J."/>
            <person name="Ortuzar M."/>
            <person name="Poehlein A."/>
            <person name="Daniel R."/>
            <person name="Trujillo M."/>
            <person name="Vilcinskas A."/>
        </authorList>
    </citation>
    <scope>NUCLEOTIDE SEQUENCE</scope>
    <source>
        <strain evidence="3">G127AT</strain>
    </source>
</reference>
<dbReference type="CDD" id="cd05013">
    <property type="entry name" value="SIS_RpiR"/>
    <property type="match status" value="1"/>
</dbReference>
<accession>A0A975FQE3</accession>
<feature type="domain" description="SIS" evidence="2">
    <location>
        <begin position="193"/>
        <end position="336"/>
    </location>
</feature>
<dbReference type="InterPro" id="IPR046348">
    <property type="entry name" value="SIS_dom_sf"/>
</dbReference>
<dbReference type="InterPro" id="IPR035472">
    <property type="entry name" value="RpiR-like_SIS"/>
</dbReference>
<sequence>MADRRARPLRRRARRRTARGARRRRGRRARRDRGPAVDARSRRPGRRRRAAARRTRAGRHARPLRGRLRARQLRAARHGDLRLPRGACGIRTRRCGLRTRPRRIHTRHHGIHPRHHPGRPRPGIHPRRAAPIHPGRHHVTENRALSSPQARYGERLRRNVSATALQERVMDAETASLAHTFERLRADAALPDAAAILLGARRKYIAGEGKSAAYAALLNADLASTVPNVYFVDGHALTTLTVLSDVRPSDVLVLFSMRRYRRETVTLGRLFHEAGGSLVVVTDREDAPLAEYADSLIVVDTGSASYADSPTAIAAVCHLLSALTTASAKGARRRLAVRDELLDDLALYE</sequence>
<evidence type="ECO:0000256" key="1">
    <source>
        <dbReference type="SAM" id="MobiDB-lite"/>
    </source>
</evidence>
<dbReference type="Gene3D" id="3.40.50.10490">
    <property type="entry name" value="Glucose-6-phosphate isomerase like protein, domain 1"/>
    <property type="match status" value="1"/>
</dbReference>
<dbReference type="AlphaFoldDB" id="A0A975FQE3"/>
<proteinExistence type="predicted"/>
<dbReference type="PANTHER" id="PTHR30514">
    <property type="entry name" value="GLUCOKINASE"/>
    <property type="match status" value="1"/>
</dbReference>
<keyword evidence="4" id="KW-1185">Reference proteome</keyword>
<protein>
    <submittedName>
        <fullName evidence="3">SIS domain-containing protein</fullName>
    </submittedName>
</protein>
<organism evidence="3 4">
    <name type="scientific">Agromyces archimandritae</name>
    <dbReference type="NCBI Taxonomy" id="2781962"/>
    <lineage>
        <taxon>Bacteria</taxon>
        <taxon>Bacillati</taxon>
        <taxon>Actinomycetota</taxon>
        <taxon>Actinomycetes</taxon>
        <taxon>Micrococcales</taxon>
        <taxon>Microbacteriaceae</taxon>
        <taxon>Agromyces</taxon>
    </lineage>
</organism>
<dbReference type="PROSITE" id="PS51464">
    <property type="entry name" value="SIS"/>
    <property type="match status" value="1"/>
</dbReference>
<dbReference type="PANTHER" id="PTHR30514:SF18">
    <property type="entry name" value="RPIR-FAMILY TRANSCRIPTIONAL REGULATOR"/>
    <property type="match status" value="1"/>
</dbReference>
<feature type="compositionally biased region" description="Basic residues" evidence="1">
    <location>
        <begin position="42"/>
        <end position="75"/>
    </location>
</feature>
<evidence type="ECO:0000313" key="3">
    <source>
        <dbReference type="EMBL" id="QTX05912.1"/>
    </source>
</evidence>
<dbReference type="InterPro" id="IPR001347">
    <property type="entry name" value="SIS_dom"/>
</dbReference>
<dbReference type="GO" id="GO:0003677">
    <property type="term" value="F:DNA binding"/>
    <property type="evidence" value="ECO:0007669"/>
    <property type="project" value="InterPro"/>
</dbReference>
<dbReference type="GO" id="GO:1901135">
    <property type="term" value="P:carbohydrate derivative metabolic process"/>
    <property type="evidence" value="ECO:0007669"/>
    <property type="project" value="InterPro"/>
</dbReference>
<dbReference type="Pfam" id="PF01380">
    <property type="entry name" value="SIS"/>
    <property type="match status" value="1"/>
</dbReference>
<dbReference type="GO" id="GO:0003700">
    <property type="term" value="F:DNA-binding transcription factor activity"/>
    <property type="evidence" value="ECO:0007669"/>
    <property type="project" value="InterPro"/>
</dbReference>
<dbReference type="Proteomes" id="UP000671914">
    <property type="component" value="Chromosome"/>
</dbReference>
<evidence type="ECO:0000259" key="2">
    <source>
        <dbReference type="PROSITE" id="PS51464"/>
    </source>
</evidence>
<feature type="compositionally biased region" description="Basic residues" evidence="1">
    <location>
        <begin position="7"/>
        <end position="31"/>
    </location>
</feature>
<evidence type="ECO:0000313" key="4">
    <source>
        <dbReference type="Proteomes" id="UP000671914"/>
    </source>
</evidence>
<dbReference type="KEGG" id="aarc:G127AT_06900"/>